<dbReference type="SUPFAM" id="SSF53448">
    <property type="entry name" value="Nucleotide-diphospho-sugar transferases"/>
    <property type="match status" value="1"/>
</dbReference>
<dbReference type="AlphaFoldDB" id="A0A1P8JSI1"/>
<reference evidence="2 3" key="1">
    <citation type="submission" date="2017-01" db="EMBL/GenBank/DDBJ databases">
        <authorList>
            <person name="Mah S.A."/>
            <person name="Swanson W.J."/>
            <person name="Moy G.W."/>
            <person name="Vacquier V.D."/>
        </authorList>
    </citation>
    <scope>NUCLEOTIDE SEQUENCE [LARGE SCALE GENOMIC DNA]</scope>
    <source>
        <strain evidence="2 3">DCY110</strain>
    </source>
</reference>
<dbReference type="Pfam" id="PF00535">
    <property type="entry name" value="Glycos_transf_2"/>
    <property type="match status" value="1"/>
</dbReference>
<dbReference type="OrthoDB" id="9781367at2"/>
<evidence type="ECO:0000313" key="3">
    <source>
        <dbReference type="Proteomes" id="UP000186609"/>
    </source>
</evidence>
<dbReference type="Proteomes" id="UP000186609">
    <property type="component" value="Chromosome"/>
</dbReference>
<evidence type="ECO:0000313" key="2">
    <source>
        <dbReference type="EMBL" id="APW36723.1"/>
    </source>
</evidence>
<sequence length="313" mass="35530">MEFAHQDGDKTPAVTVIIATMAAPNRAASLRRAVASIRTSSALPVNIIVVINGQRKDPATVRWLFEQPDVIVDCLPAPSLTEAIRRGRELVETPYFSFLDDDDEYLPGGTDAKRFLLEASGEDVIVTNGYRRHDDGTDSLFFWRFTRVDLDPFETLMNFGWLNSANALYRTASIGVDFFSDSQPYGEWTWLAFRLAQQGKTIHATRLRTFRIHDTPDSLSKSKAYEKAYLDLYNRMMAADVPKHIRHLIRRKRSAFWHDSACSLLADGKRAKAMRAHLRSMCEGGGWRYLPFTRHLLFTPRSLTVVLMVGLIA</sequence>
<dbReference type="EMBL" id="CP019236">
    <property type="protein sequence ID" value="APW36723.1"/>
    <property type="molecule type" value="Genomic_DNA"/>
</dbReference>
<organism evidence="2 3">
    <name type="scientific">Rhodoferax koreensis</name>
    <dbReference type="NCBI Taxonomy" id="1842727"/>
    <lineage>
        <taxon>Bacteria</taxon>
        <taxon>Pseudomonadati</taxon>
        <taxon>Pseudomonadota</taxon>
        <taxon>Betaproteobacteria</taxon>
        <taxon>Burkholderiales</taxon>
        <taxon>Comamonadaceae</taxon>
        <taxon>Rhodoferax</taxon>
    </lineage>
</organism>
<name>A0A1P8JSI1_9BURK</name>
<keyword evidence="3" id="KW-1185">Reference proteome</keyword>
<dbReference type="KEGG" id="rhy:RD110_05560"/>
<proteinExistence type="predicted"/>
<dbReference type="RefSeq" id="WP_076197462.1">
    <property type="nucleotide sequence ID" value="NZ_CP019236.1"/>
</dbReference>
<protein>
    <recommendedName>
        <fullName evidence="1">Glycosyltransferase 2-like domain-containing protein</fullName>
    </recommendedName>
</protein>
<feature type="domain" description="Glycosyltransferase 2-like" evidence="1">
    <location>
        <begin position="23"/>
        <end position="138"/>
    </location>
</feature>
<dbReference type="Gene3D" id="3.90.550.10">
    <property type="entry name" value="Spore Coat Polysaccharide Biosynthesis Protein SpsA, Chain A"/>
    <property type="match status" value="1"/>
</dbReference>
<evidence type="ECO:0000259" key="1">
    <source>
        <dbReference type="Pfam" id="PF00535"/>
    </source>
</evidence>
<dbReference type="InterPro" id="IPR029044">
    <property type="entry name" value="Nucleotide-diphossugar_trans"/>
</dbReference>
<dbReference type="InterPro" id="IPR001173">
    <property type="entry name" value="Glyco_trans_2-like"/>
</dbReference>
<accession>A0A1P8JSI1</accession>
<gene>
    <name evidence="2" type="ORF">RD110_05560</name>
</gene>
<dbReference type="CDD" id="cd00761">
    <property type="entry name" value="Glyco_tranf_GTA_type"/>
    <property type="match status" value="1"/>
</dbReference>